<evidence type="ECO:0000256" key="1">
    <source>
        <dbReference type="SAM" id="MobiDB-lite"/>
    </source>
</evidence>
<dbReference type="Proteomes" id="UP000001072">
    <property type="component" value="Unassembled WGS sequence"/>
</dbReference>
<evidence type="ECO:0000313" key="3">
    <source>
        <dbReference type="Proteomes" id="UP000001072"/>
    </source>
</evidence>
<accession>F4S1M7</accession>
<proteinExistence type="predicted"/>
<dbReference type="VEuPathDB" id="FungiDB:MELLADRAFT_92137"/>
<name>F4S1M7_MELLP</name>
<dbReference type="GeneID" id="18936139"/>
<dbReference type="HOGENOM" id="CLU_004591_5_2_1"/>
<keyword evidence="3" id="KW-1185">Reference proteome</keyword>
<dbReference type="PANTHER" id="PTHR31912:SF34">
    <property type="entry name" value="NOTOCHORD-RELATED PROTEIN"/>
    <property type="match status" value="1"/>
</dbReference>
<feature type="region of interest" description="Disordered" evidence="1">
    <location>
        <begin position="147"/>
        <end position="166"/>
    </location>
</feature>
<sequence>MRFVLSAQATSDEYFVQTTSGPNEGQWTCKLCTARTFKDKIKHSKLKTHIDQVRVELERVSASEPAAAPQGLGSRTALANTFTSSGSMFPEEENTPADIQDNDMDIFEDGLAESSDELASLYDPSHPIDFGFNHSRSRSSLDLEDFLDNSSDAESDSRPTVELQSEPAATDTWLPWYPLRKAEHAAALLMLGTGRNLMSTAEYNRIRSILKRILEVDLPDLGHIKNVRTDLKDRLGLRVLESISPLGNPCFTLSVCDIISQELSNPEVGPHIEFFPEKDEGVTVDRYSQSKKWREDLPPSLRVPMVNVEGEHFYIYEPTQLEDSRVVVPIFFYKDELAIRAKCLKLEVVQGTCDFLIPAKPRFDSDIFLDVNVQTFATSFLQIELWNGQKWSELLNTRLLPEQNLLL</sequence>
<gene>
    <name evidence="2" type="ORF">MELLADRAFT_92137</name>
</gene>
<evidence type="ECO:0000313" key="2">
    <source>
        <dbReference type="EMBL" id="EGG01479.1"/>
    </source>
</evidence>
<protein>
    <submittedName>
        <fullName evidence="2">Uncharacterized protein</fullName>
    </submittedName>
</protein>
<dbReference type="OrthoDB" id="2881727at2759"/>
<dbReference type="EMBL" id="GL883138">
    <property type="protein sequence ID" value="EGG01479.1"/>
    <property type="molecule type" value="Genomic_DNA"/>
</dbReference>
<dbReference type="PANTHER" id="PTHR31912">
    <property type="entry name" value="IP13529P"/>
    <property type="match status" value="1"/>
</dbReference>
<reference evidence="3" key="1">
    <citation type="journal article" date="2011" name="Proc. Natl. Acad. Sci. U.S.A.">
        <title>Obligate biotrophy features unraveled by the genomic analysis of rust fungi.</title>
        <authorList>
            <person name="Duplessis S."/>
            <person name="Cuomo C.A."/>
            <person name="Lin Y.-C."/>
            <person name="Aerts A."/>
            <person name="Tisserant E."/>
            <person name="Veneault-Fourrey C."/>
            <person name="Joly D.L."/>
            <person name="Hacquard S."/>
            <person name="Amselem J."/>
            <person name="Cantarel B.L."/>
            <person name="Chiu R."/>
            <person name="Coutinho P.M."/>
            <person name="Feau N."/>
            <person name="Field M."/>
            <person name="Frey P."/>
            <person name="Gelhaye E."/>
            <person name="Goldberg J."/>
            <person name="Grabherr M.G."/>
            <person name="Kodira C.D."/>
            <person name="Kohler A."/>
            <person name="Kuees U."/>
            <person name="Lindquist E.A."/>
            <person name="Lucas S.M."/>
            <person name="Mago R."/>
            <person name="Mauceli E."/>
            <person name="Morin E."/>
            <person name="Murat C."/>
            <person name="Pangilinan J.L."/>
            <person name="Park R."/>
            <person name="Pearson M."/>
            <person name="Quesneville H."/>
            <person name="Rouhier N."/>
            <person name="Sakthikumar S."/>
            <person name="Salamov A.A."/>
            <person name="Schmutz J."/>
            <person name="Selles B."/>
            <person name="Shapiro H."/>
            <person name="Tanguay P."/>
            <person name="Tuskan G.A."/>
            <person name="Henrissat B."/>
            <person name="Van de Peer Y."/>
            <person name="Rouze P."/>
            <person name="Ellis J.G."/>
            <person name="Dodds P.N."/>
            <person name="Schein J.E."/>
            <person name="Zhong S."/>
            <person name="Hamelin R.C."/>
            <person name="Grigoriev I.V."/>
            <person name="Szabo L.J."/>
            <person name="Martin F."/>
        </authorList>
    </citation>
    <scope>NUCLEOTIDE SEQUENCE [LARGE SCALE GENOMIC DNA]</scope>
    <source>
        <strain evidence="3">98AG31 / pathotype 3-4-7</strain>
    </source>
</reference>
<organism evidence="3">
    <name type="scientific">Melampsora larici-populina (strain 98AG31 / pathotype 3-4-7)</name>
    <name type="common">Poplar leaf rust fungus</name>
    <dbReference type="NCBI Taxonomy" id="747676"/>
    <lineage>
        <taxon>Eukaryota</taxon>
        <taxon>Fungi</taxon>
        <taxon>Dikarya</taxon>
        <taxon>Basidiomycota</taxon>
        <taxon>Pucciniomycotina</taxon>
        <taxon>Pucciniomycetes</taxon>
        <taxon>Pucciniales</taxon>
        <taxon>Melampsoraceae</taxon>
        <taxon>Melampsora</taxon>
    </lineage>
</organism>
<dbReference type="InParanoid" id="F4S1M7"/>
<dbReference type="AlphaFoldDB" id="F4S1M7"/>
<dbReference type="KEGG" id="mlr:MELLADRAFT_92137"/>
<dbReference type="RefSeq" id="XP_007415329.1">
    <property type="nucleotide sequence ID" value="XM_007415267.1"/>
</dbReference>